<dbReference type="EMBL" id="JNFP01000007">
    <property type="protein sequence ID" value="KIA65413.1"/>
    <property type="molecule type" value="Genomic_DNA"/>
</dbReference>
<comment type="caution">
    <text evidence="3">The sequence shown here is derived from an EMBL/GenBank/DDBJ whole genome shotgun (WGS) entry which is preliminary data.</text>
</comment>
<accession>A0ABR4ZJI3</accession>
<keyword evidence="2" id="KW-1133">Transmembrane helix</keyword>
<evidence type="ECO:0000256" key="1">
    <source>
        <dbReference type="SAM" id="MobiDB-lite"/>
    </source>
</evidence>
<evidence type="ECO:0008006" key="5">
    <source>
        <dbReference type="Google" id="ProtNLM"/>
    </source>
</evidence>
<name>A0ABR4ZJI3_9NOCA</name>
<feature type="region of interest" description="Disordered" evidence="1">
    <location>
        <begin position="205"/>
        <end position="274"/>
    </location>
</feature>
<feature type="compositionally biased region" description="Pro residues" evidence="1">
    <location>
        <begin position="211"/>
        <end position="243"/>
    </location>
</feature>
<feature type="transmembrane region" description="Helical" evidence="2">
    <location>
        <begin position="277"/>
        <end position="298"/>
    </location>
</feature>
<evidence type="ECO:0000313" key="3">
    <source>
        <dbReference type="EMBL" id="KIA65413.1"/>
    </source>
</evidence>
<feature type="region of interest" description="Disordered" evidence="1">
    <location>
        <begin position="305"/>
        <end position="352"/>
    </location>
</feature>
<dbReference type="RefSeq" id="WP_043666380.1">
    <property type="nucleotide sequence ID" value="NZ_BDCI01000017.1"/>
</dbReference>
<feature type="compositionally biased region" description="Pro residues" evidence="1">
    <location>
        <begin position="316"/>
        <end position="325"/>
    </location>
</feature>
<sequence>MLVLNGARDDMPEPQRLVIEWLHTWTGPYLIPGVAISGYSLPEGPATDLLVITPNACIVIQVEGMLLKESGTLRCPAEERWQLTGFDGDPVRVPAGDPNPLPRVHAAMDSLAQHLASAADIDTNVTGLVLVLPQVGTAVTADPGGPLPAGIEVLAGELRELRGWFRTTARREIAWTAEQVRAALAALHFADAVTVAQLAAEGFRSAEADKPPAPTHAPPVSPGPPPTLPGPADAPPPTEPSPAPLSTTGAARAKRPADKPKPTKTGSAKPRTNRGPLLLAIGAVAAVLILGGAIWLFAKSGPAVGPPDTGNHSVTEPPPQLPIEVPPTTSEPTTGPPSPRTPQGCFPFQPDC</sequence>
<keyword evidence="2" id="KW-0812">Transmembrane</keyword>
<protein>
    <recommendedName>
        <fullName evidence="5">NERD domain-containing protein</fullName>
    </recommendedName>
</protein>
<reference evidence="3 4" key="1">
    <citation type="journal article" date="2014" name="Int. J. Syst. Evol. Microbiol.">
        <title>Nocardia vulneris sp. nov., isolated from wounds of human patients in North America.</title>
        <authorList>
            <person name="Lasker B.A."/>
            <person name="Bell M."/>
            <person name="Klenk H.P."/>
            <person name="Sproer C."/>
            <person name="Schumann C."/>
            <person name="Schumann P."/>
            <person name="Brown J.M."/>
        </authorList>
    </citation>
    <scope>NUCLEOTIDE SEQUENCE [LARGE SCALE GENOMIC DNA]</scope>
    <source>
        <strain evidence="3 4">W9851</strain>
    </source>
</reference>
<keyword evidence="4" id="KW-1185">Reference proteome</keyword>
<keyword evidence="2" id="KW-0472">Membrane</keyword>
<proteinExistence type="predicted"/>
<dbReference type="Proteomes" id="UP000031364">
    <property type="component" value="Unassembled WGS sequence"/>
</dbReference>
<organism evidence="3 4">
    <name type="scientific">Nocardia vulneris</name>
    <dbReference type="NCBI Taxonomy" id="1141657"/>
    <lineage>
        <taxon>Bacteria</taxon>
        <taxon>Bacillati</taxon>
        <taxon>Actinomycetota</taxon>
        <taxon>Actinomycetes</taxon>
        <taxon>Mycobacteriales</taxon>
        <taxon>Nocardiaceae</taxon>
        <taxon>Nocardia</taxon>
    </lineage>
</organism>
<evidence type="ECO:0000313" key="4">
    <source>
        <dbReference type="Proteomes" id="UP000031364"/>
    </source>
</evidence>
<evidence type="ECO:0000256" key="2">
    <source>
        <dbReference type="SAM" id="Phobius"/>
    </source>
</evidence>
<gene>
    <name evidence="3" type="ORF">FG87_07200</name>
</gene>